<reference evidence="2 3" key="1">
    <citation type="journal article" date="2015" name="Genome Biol. Evol.">
        <title>Comparative Genomics of a Bacterivorous Green Alga Reveals Evolutionary Causalities and Consequences of Phago-Mixotrophic Mode of Nutrition.</title>
        <authorList>
            <person name="Burns J.A."/>
            <person name="Paasch A."/>
            <person name="Narechania A."/>
            <person name="Kim E."/>
        </authorList>
    </citation>
    <scope>NUCLEOTIDE SEQUENCE [LARGE SCALE GENOMIC DNA]</scope>
    <source>
        <strain evidence="2 3">PLY_AMNH</strain>
    </source>
</reference>
<dbReference type="Proteomes" id="UP001190700">
    <property type="component" value="Unassembled WGS sequence"/>
</dbReference>
<organism evidence="2 3">
    <name type="scientific">Cymbomonas tetramitiformis</name>
    <dbReference type="NCBI Taxonomy" id="36881"/>
    <lineage>
        <taxon>Eukaryota</taxon>
        <taxon>Viridiplantae</taxon>
        <taxon>Chlorophyta</taxon>
        <taxon>Pyramimonadophyceae</taxon>
        <taxon>Pyramimonadales</taxon>
        <taxon>Pyramimonadaceae</taxon>
        <taxon>Cymbomonas</taxon>
    </lineage>
</organism>
<feature type="region of interest" description="Disordered" evidence="1">
    <location>
        <begin position="59"/>
        <end position="108"/>
    </location>
</feature>
<accession>A0AAE0F9P5</accession>
<feature type="compositionally biased region" description="Polar residues" evidence="1">
    <location>
        <begin position="73"/>
        <end position="84"/>
    </location>
</feature>
<evidence type="ECO:0000313" key="2">
    <source>
        <dbReference type="EMBL" id="KAK3255645.1"/>
    </source>
</evidence>
<feature type="compositionally biased region" description="Polar residues" evidence="1">
    <location>
        <begin position="206"/>
        <end position="219"/>
    </location>
</feature>
<evidence type="ECO:0000256" key="1">
    <source>
        <dbReference type="SAM" id="MobiDB-lite"/>
    </source>
</evidence>
<dbReference type="EMBL" id="LGRX02022416">
    <property type="protein sequence ID" value="KAK3255645.1"/>
    <property type="molecule type" value="Genomic_DNA"/>
</dbReference>
<proteinExistence type="predicted"/>
<keyword evidence="3" id="KW-1185">Reference proteome</keyword>
<dbReference type="AlphaFoldDB" id="A0AAE0F9P5"/>
<comment type="caution">
    <text evidence="2">The sequence shown here is derived from an EMBL/GenBank/DDBJ whole genome shotgun (WGS) entry which is preliminary data.</text>
</comment>
<evidence type="ECO:0000313" key="3">
    <source>
        <dbReference type="Proteomes" id="UP001190700"/>
    </source>
</evidence>
<protein>
    <submittedName>
        <fullName evidence="2">Uncharacterized protein</fullName>
    </submittedName>
</protein>
<gene>
    <name evidence="2" type="ORF">CYMTET_35186</name>
</gene>
<sequence length="237" mass="26049">MPSNRQETAHPRAYSLKEKSGVKAFVIPSKEKPGALDMSRCHAYRTKLELAERYLRRMHTKDADKGRPMTAPAISTSQGSQGLTLTPLDIGGSHPPSSTAGSTLTSPGALFSMDEDTLRSKFQELQMRVLTLEAGDLTNDRNEMKQQVLTELAAHPTVEYIKTLEEDVARYQKALQEEKKRNTDMRIALEQQKRTMSGRSGIGTPPNGTRVSSGRSTGNPRPLIGQSGKDAGVPRIM</sequence>
<feature type="compositionally biased region" description="Polar residues" evidence="1">
    <location>
        <begin position="95"/>
        <end position="106"/>
    </location>
</feature>
<name>A0AAE0F9P5_9CHLO</name>
<feature type="region of interest" description="Disordered" evidence="1">
    <location>
        <begin position="194"/>
        <end position="237"/>
    </location>
</feature>